<gene>
    <name evidence="2" type="ORF">LOTGIDRAFT_230533</name>
</gene>
<dbReference type="GeneID" id="20248325"/>
<accession>V4AWV0</accession>
<proteinExistence type="predicted"/>
<reference evidence="2 3" key="1">
    <citation type="journal article" date="2013" name="Nature">
        <title>Insights into bilaterian evolution from three spiralian genomes.</title>
        <authorList>
            <person name="Simakov O."/>
            <person name="Marletaz F."/>
            <person name="Cho S.J."/>
            <person name="Edsinger-Gonzales E."/>
            <person name="Havlak P."/>
            <person name="Hellsten U."/>
            <person name="Kuo D.H."/>
            <person name="Larsson T."/>
            <person name="Lv J."/>
            <person name="Arendt D."/>
            <person name="Savage R."/>
            <person name="Osoegawa K."/>
            <person name="de Jong P."/>
            <person name="Grimwood J."/>
            <person name="Chapman J.A."/>
            <person name="Shapiro H."/>
            <person name="Aerts A."/>
            <person name="Otillar R.P."/>
            <person name="Terry A.Y."/>
            <person name="Boore J.L."/>
            <person name="Grigoriev I.V."/>
            <person name="Lindberg D.R."/>
            <person name="Seaver E.C."/>
            <person name="Weisblat D.A."/>
            <person name="Putnam N.H."/>
            <person name="Rokhsar D.S."/>
        </authorList>
    </citation>
    <scope>NUCLEOTIDE SEQUENCE [LARGE SCALE GENOMIC DNA]</scope>
</reference>
<organism evidence="2 3">
    <name type="scientific">Lottia gigantea</name>
    <name type="common">Giant owl limpet</name>
    <dbReference type="NCBI Taxonomy" id="225164"/>
    <lineage>
        <taxon>Eukaryota</taxon>
        <taxon>Metazoa</taxon>
        <taxon>Spiralia</taxon>
        <taxon>Lophotrochozoa</taxon>
        <taxon>Mollusca</taxon>
        <taxon>Gastropoda</taxon>
        <taxon>Patellogastropoda</taxon>
        <taxon>Lottioidea</taxon>
        <taxon>Lottiidae</taxon>
        <taxon>Lottia</taxon>
    </lineage>
</organism>
<name>V4AWV0_LOTGI</name>
<keyword evidence="3" id="KW-1185">Reference proteome</keyword>
<evidence type="ECO:0000256" key="1">
    <source>
        <dbReference type="SAM" id="MobiDB-lite"/>
    </source>
</evidence>
<feature type="compositionally biased region" description="Polar residues" evidence="1">
    <location>
        <begin position="77"/>
        <end position="86"/>
    </location>
</feature>
<dbReference type="OrthoDB" id="6133970at2759"/>
<dbReference type="Proteomes" id="UP000030746">
    <property type="component" value="Unassembled WGS sequence"/>
</dbReference>
<feature type="compositionally biased region" description="Basic and acidic residues" evidence="1">
    <location>
        <begin position="40"/>
        <end position="55"/>
    </location>
</feature>
<dbReference type="AlphaFoldDB" id="V4AWV0"/>
<dbReference type="HOGENOM" id="CLU_2239628_0_0_1"/>
<feature type="region of interest" description="Disordered" evidence="1">
    <location>
        <begin position="1"/>
        <end position="55"/>
    </location>
</feature>
<feature type="region of interest" description="Disordered" evidence="1">
    <location>
        <begin position="76"/>
        <end position="105"/>
    </location>
</feature>
<dbReference type="RefSeq" id="XP_009047141.1">
    <property type="nucleotide sequence ID" value="XM_009048893.1"/>
</dbReference>
<dbReference type="CTD" id="20248325"/>
<evidence type="ECO:0000313" key="3">
    <source>
        <dbReference type="Proteomes" id="UP000030746"/>
    </source>
</evidence>
<dbReference type="KEGG" id="lgi:LOTGIDRAFT_230533"/>
<sequence length="105" mass="11953">MPRAKMGNLLSCFSSKKEDSKGQKVQKKPRQYDEVDIVNEPEKRQEEKKSTKEEPALNYVEVDIKPSDGATTKIVGSEQTKTQYSTIDIEATEKRKLSTQNTEET</sequence>
<protein>
    <submittedName>
        <fullName evidence="2">Uncharacterized protein</fullName>
    </submittedName>
</protein>
<dbReference type="EMBL" id="KB200329">
    <property type="protein sequence ID" value="ESP01983.1"/>
    <property type="molecule type" value="Genomic_DNA"/>
</dbReference>
<evidence type="ECO:0000313" key="2">
    <source>
        <dbReference type="EMBL" id="ESP01983.1"/>
    </source>
</evidence>